<dbReference type="OrthoDB" id="10560769at2759"/>
<gene>
    <name evidence="2" type="ORF">NEOLEDRAFT_1147260</name>
</gene>
<name>A0A165TGE3_9AGAM</name>
<evidence type="ECO:0000313" key="3">
    <source>
        <dbReference type="Proteomes" id="UP000076761"/>
    </source>
</evidence>
<proteinExistence type="predicted"/>
<dbReference type="InParanoid" id="A0A165TGE3"/>
<evidence type="ECO:0000256" key="1">
    <source>
        <dbReference type="SAM" id="MobiDB-lite"/>
    </source>
</evidence>
<evidence type="ECO:0000313" key="2">
    <source>
        <dbReference type="EMBL" id="KZT26626.1"/>
    </source>
</evidence>
<dbReference type="AlphaFoldDB" id="A0A165TGE3"/>
<accession>A0A165TGE3</accession>
<keyword evidence="3" id="KW-1185">Reference proteome</keyword>
<dbReference type="EMBL" id="KV425566">
    <property type="protein sequence ID" value="KZT26626.1"/>
    <property type="molecule type" value="Genomic_DNA"/>
</dbReference>
<dbReference type="Proteomes" id="UP000076761">
    <property type="component" value="Unassembled WGS sequence"/>
</dbReference>
<sequence>MVDISPAIEQSTTDSAEFVQDQPCRATSTMKGAKRYQPYPMSHIPPRHRAAFADFRTTFMEYRERPGSQLPVRFTRKYAMKELGWEIDLEIPSENNHISQETTSKLPVEIMDQGRVSNKKQKREDGRAKTSPQKSTADRRKSSRSSVTKATDRRTNPKPARFSKRIKATKKEKQSA</sequence>
<protein>
    <submittedName>
        <fullName evidence="2">Uncharacterized protein</fullName>
    </submittedName>
</protein>
<feature type="compositionally biased region" description="Polar residues" evidence="1">
    <location>
        <begin position="93"/>
        <end position="105"/>
    </location>
</feature>
<organism evidence="2 3">
    <name type="scientific">Neolentinus lepideus HHB14362 ss-1</name>
    <dbReference type="NCBI Taxonomy" id="1314782"/>
    <lineage>
        <taxon>Eukaryota</taxon>
        <taxon>Fungi</taxon>
        <taxon>Dikarya</taxon>
        <taxon>Basidiomycota</taxon>
        <taxon>Agaricomycotina</taxon>
        <taxon>Agaricomycetes</taxon>
        <taxon>Gloeophyllales</taxon>
        <taxon>Gloeophyllaceae</taxon>
        <taxon>Neolentinus</taxon>
    </lineage>
</organism>
<reference evidence="2 3" key="1">
    <citation type="journal article" date="2016" name="Mol. Biol. Evol.">
        <title>Comparative Genomics of Early-Diverging Mushroom-Forming Fungi Provides Insights into the Origins of Lignocellulose Decay Capabilities.</title>
        <authorList>
            <person name="Nagy L.G."/>
            <person name="Riley R."/>
            <person name="Tritt A."/>
            <person name="Adam C."/>
            <person name="Daum C."/>
            <person name="Floudas D."/>
            <person name="Sun H."/>
            <person name="Yadav J.S."/>
            <person name="Pangilinan J."/>
            <person name="Larsson K.H."/>
            <person name="Matsuura K."/>
            <person name="Barry K."/>
            <person name="Labutti K."/>
            <person name="Kuo R."/>
            <person name="Ohm R.A."/>
            <person name="Bhattacharya S.S."/>
            <person name="Shirouzu T."/>
            <person name="Yoshinaga Y."/>
            <person name="Martin F.M."/>
            <person name="Grigoriev I.V."/>
            <person name="Hibbett D.S."/>
        </authorList>
    </citation>
    <scope>NUCLEOTIDE SEQUENCE [LARGE SCALE GENOMIC DNA]</scope>
    <source>
        <strain evidence="2 3">HHB14362 ss-1</strain>
    </source>
</reference>
<feature type="region of interest" description="Disordered" evidence="1">
    <location>
        <begin position="92"/>
        <end position="176"/>
    </location>
</feature>